<dbReference type="EMBL" id="PUHY01000004">
    <property type="protein sequence ID" value="PQO39581.1"/>
    <property type="molecule type" value="Genomic_DNA"/>
</dbReference>
<feature type="region of interest" description="Disordered" evidence="1">
    <location>
        <begin position="1"/>
        <end position="34"/>
    </location>
</feature>
<evidence type="ECO:0000313" key="4">
    <source>
        <dbReference type="Proteomes" id="UP000238322"/>
    </source>
</evidence>
<dbReference type="Pfam" id="PF04248">
    <property type="entry name" value="NTP_transf_9"/>
    <property type="match status" value="1"/>
</dbReference>
<dbReference type="InterPro" id="IPR007361">
    <property type="entry name" value="DUF427"/>
</dbReference>
<dbReference type="InterPro" id="IPR038694">
    <property type="entry name" value="DUF427_sf"/>
</dbReference>
<sequence>MDHADGVRLARGQWKNNGQQRPPFAIDPRGGQESVWDYPRPPAIVEDNREVIVRFDEIIVARTTRSLRICETASPPTFYLPPTDVDQNFLRRSKSSTFCEWKGQATYWSLEISEQEVHVDVGWSYEQPLAEFEPIKGFFAFYPGRLNCTVDGNTVLSQPGDFYGGWITPEIVGPFKGESGTLGW</sequence>
<dbReference type="RefSeq" id="WP_105328018.1">
    <property type="nucleotide sequence ID" value="NZ_PUHY01000004.1"/>
</dbReference>
<dbReference type="PANTHER" id="PTHR43058:SF1">
    <property type="entry name" value="DUF427 DOMAIN-CONTAINING PROTEIN"/>
    <property type="match status" value="1"/>
</dbReference>
<organism evidence="3 4">
    <name type="scientific">Blastopirellula marina</name>
    <dbReference type="NCBI Taxonomy" id="124"/>
    <lineage>
        <taxon>Bacteria</taxon>
        <taxon>Pseudomonadati</taxon>
        <taxon>Planctomycetota</taxon>
        <taxon>Planctomycetia</taxon>
        <taxon>Pirellulales</taxon>
        <taxon>Pirellulaceae</taxon>
        <taxon>Blastopirellula</taxon>
    </lineage>
</organism>
<dbReference type="PANTHER" id="PTHR43058">
    <property type="entry name" value="SLR0655 PROTEIN"/>
    <property type="match status" value="1"/>
</dbReference>
<accession>A0A2S8G5P8</accession>
<evidence type="ECO:0000256" key="1">
    <source>
        <dbReference type="SAM" id="MobiDB-lite"/>
    </source>
</evidence>
<gene>
    <name evidence="3" type="ORF">C5Y83_02220</name>
</gene>
<dbReference type="Gene3D" id="2.170.150.40">
    <property type="entry name" value="Domain of unknown function (DUF427)"/>
    <property type="match status" value="1"/>
</dbReference>
<dbReference type="AlphaFoldDB" id="A0A2S8G5P8"/>
<feature type="domain" description="DUF427" evidence="2">
    <location>
        <begin position="52"/>
        <end position="143"/>
    </location>
</feature>
<dbReference type="OrthoDB" id="119916at2"/>
<proteinExistence type="predicted"/>
<name>A0A2S8G5P8_9BACT</name>
<comment type="caution">
    <text evidence="3">The sequence shown here is derived from an EMBL/GenBank/DDBJ whole genome shotgun (WGS) entry which is preliminary data.</text>
</comment>
<protein>
    <recommendedName>
        <fullName evidence="2">DUF427 domain-containing protein</fullName>
    </recommendedName>
</protein>
<evidence type="ECO:0000259" key="2">
    <source>
        <dbReference type="Pfam" id="PF04248"/>
    </source>
</evidence>
<evidence type="ECO:0000313" key="3">
    <source>
        <dbReference type="EMBL" id="PQO39581.1"/>
    </source>
</evidence>
<dbReference type="Proteomes" id="UP000238322">
    <property type="component" value="Unassembled WGS sequence"/>
</dbReference>
<reference evidence="3 4" key="1">
    <citation type="submission" date="2018-02" db="EMBL/GenBank/DDBJ databases">
        <title>Comparative genomes isolates from brazilian mangrove.</title>
        <authorList>
            <person name="Araujo J.E."/>
            <person name="Taketani R.G."/>
            <person name="Silva M.C.P."/>
            <person name="Loureco M.V."/>
            <person name="Andreote F.D."/>
        </authorList>
    </citation>
    <scope>NUCLEOTIDE SEQUENCE [LARGE SCALE GENOMIC DNA]</scope>
    <source>
        <strain evidence="3 4">Hex-1 MGV</strain>
    </source>
</reference>